<organism evidence="3 4">
    <name type="scientific">Nyssa sinensis</name>
    <dbReference type="NCBI Taxonomy" id="561372"/>
    <lineage>
        <taxon>Eukaryota</taxon>
        <taxon>Viridiplantae</taxon>
        <taxon>Streptophyta</taxon>
        <taxon>Embryophyta</taxon>
        <taxon>Tracheophyta</taxon>
        <taxon>Spermatophyta</taxon>
        <taxon>Magnoliopsida</taxon>
        <taxon>eudicotyledons</taxon>
        <taxon>Gunneridae</taxon>
        <taxon>Pentapetalae</taxon>
        <taxon>asterids</taxon>
        <taxon>Cornales</taxon>
        <taxon>Nyssaceae</taxon>
        <taxon>Nyssa</taxon>
    </lineage>
</organism>
<protein>
    <submittedName>
        <fullName evidence="3">Uncharacterized protein</fullName>
    </submittedName>
</protein>
<reference evidence="3 4" key="1">
    <citation type="submission" date="2019-09" db="EMBL/GenBank/DDBJ databases">
        <title>A chromosome-level genome assembly of the Chinese tupelo Nyssa sinensis.</title>
        <authorList>
            <person name="Yang X."/>
            <person name="Kang M."/>
            <person name="Yang Y."/>
            <person name="Xiong H."/>
            <person name="Wang M."/>
            <person name="Zhang Z."/>
            <person name="Wang Z."/>
            <person name="Wu H."/>
            <person name="Ma T."/>
            <person name="Liu J."/>
            <person name="Xi Z."/>
        </authorList>
    </citation>
    <scope>NUCLEOTIDE SEQUENCE [LARGE SCALE GENOMIC DNA]</scope>
    <source>
        <strain evidence="3">J267</strain>
        <tissue evidence="3">Leaf</tissue>
    </source>
</reference>
<feature type="transmembrane region" description="Helical" evidence="2">
    <location>
        <begin position="136"/>
        <end position="159"/>
    </location>
</feature>
<proteinExistence type="predicted"/>
<evidence type="ECO:0000313" key="4">
    <source>
        <dbReference type="Proteomes" id="UP000325577"/>
    </source>
</evidence>
<name>A0A5J5ANB8_9ASTE</name>
<keyword evidence="4" id="KW-1185">Reference proteome</keyword>
<dbReference type="EMBL" id="CM018043">
    <property type="protein sequence ID" value="KAA8531272.1"/>
    <property type="molecule type" value="Genomic_DNA"/>
</dbReference>
<dbReference type="Proteomes" id="UP000325577">
    <property type="component" value="Linkage Group LG2"/>
</dbReference>
<evidence type="ECO:0000256" key="2">
    <source>
        <dbReference type="SAM" id="Phobius"/>
    </source>
</evidence>
<dbReference type="OrthoDB" id="1939306at2759"/>
<evidence type="ECO:0000256" key="1">
    <source>
        <dbReference type="SAM" id="Coils"/>
    </source>
</evidence>
<accession>A0A5J5ANB8</accession>
<keyword evidence="2" id="KW-0812">Transmembrane</keyword>
<sequence>MDKEAEQVRESKAESESRIHKLEKKIMALEARGSIQNSQRIKVEGESKAIIDKKDSEVRRLKKCIEELDSVVLKNSVRNVKETEHKMGQLHKELEASEQMISGLKEKVAEVVNREALVMDRVISKDREKGLMGLKLQWPVVAASVGAIATVAVVGYFHYENQL</sequence>
<feature type="coiled-coil region" evidence="1">
    <location>
        <begin position="5"/>
        <end position="32"/>
    </location>
</feature>
<evidence type="ECO:0000313" key="3">
    <source>
        <dbReference type="EMBL" id="KAA8531272.1"/>
    </source>
</evidence>
<keyword evidence="2" id="KW-1133">Transmembrane helix</keyword>
<keyword evidence="1" id="KW-0175">Coiled coil</keyword>
<gene>
    <name evidence="3" type="ORF">F0562_005969</name>
</gene>
<keyword evidence="2" id="KW-0472">Membrane</keyword>
<dbReference type="AlphaFoldDB" id="A0A5J5ANB8"/>
<feature type="coiled-coil region" evidence="1">
    <location>
        <begin position="80"/>
        <end position="114"/>
    </location>
</feature>